<gene>
    <name evidence="2" type="ORF">OBBRIDRAFT_736158</name>
</gene>
<dbReference type="InterPro" id="IPR001810">
    <property type="entry name" value="F-box_dom"/>
</dbReference>
<dbReference type="Pfam" id="PF12937">
    <property type="entry name" value="F-box-like"/>
    <property type="match status" value="1"/>
</dbReference>
<accession>A0A8E2AXV3</accession>
<organism evidence="2 3">
    <name type="scientific">Obba rivulosa</name>
    <dbReference type="NCBI Taxonomy" id="1052685"/>
    <lineage>
        <taxon>Eukaryota</taxon>
        <taxon>Fungi</taxon>
        <taxon>Dikarya</taxon>
        <taxon>Basidiomycota</taxon>
        <taxon>Agaricomycotina</taxon>
        <taxon>Agaricomycetes</taxon>
        <taxon>Polyporales</taxon>
        <taxon>Gelatoporiaceae</taxon>
        <taxon>Obba</taxon>
    </lineage>
</organism>
<name>A0A8E2AXV3_9APHY</name>
<dbReference type="InterPro" id="IPR036047">
    <property type="entry name" value="F-box-like_dom_sf"/>
</dbReference>
<dbReference type="Gene3D" id="1.20.1280.50">
    <property type="match status" value="1"/>
</dbReference>
<dbReference type="AlphaFoldDB" id="A0A8E2AXV3"/>
<proteinExistence type="predicted"/>
<dbReference type="SUPFAM" id="SSF81383">
    <property type="entry name" value="F-box domain"/>
    <property type="match status" value="1"/>
</dbReference>
<reference evidence="2 3" key="1">
    <citation type="submission" date="2016-07" db="EMBL/GenBank/DDBJ databases">
        <title>Draft genome of the white-rot fungus Obba rivulosa 3A-2.</title>
        <authorList>
            <consortium name="DOE Joint Genome Institute"/>
            <person name="Miettinen O."/>
            <person name="Riley R."/>
            <person name="Acob R."/>
            <person name="Barry K."/>
            <person name="Cullen D."/>
            <person name="De Vries R."/>
            <person name="Hainaut M."/>
            <person name="Hatakka A."/>
            <person name="Henrissat B."/>
            <person name="Hilden K."/>
            <person name="Kuo R."/>
            <person name="Labutti K."/>
            <person name="Lipzen A."/>
            <person name="Makela M.R."/>
            <person name="Sandor L."/>
            <person name="Spatafora J.W."/>
            <person name="Grigoriev I.V."/>
            <person name="Hibbett D.S."/>
        </authorList>
    </citation>
    <scope>NUCLEOTIDE SEQUENCE [LARGE SCALE GENOMIC DNA]</scope>
    <source>
        <strain evidence="2 3">3A-2</strain>
    </source>
</reference>
<dbReference type="OrthoDB" id="2921803at2759"/>
<evidence type="ECO:0000259" key="1">
    <source>
        <dbReference type="Pfam" id="PF12937"/>
    </source>
</evidence>
<sequence length="50" mass="5743">MTSELPPELTDRVIDFLHDDLNALRSCALVCHAWLSASRYHVFRSLVIDD</sequence>
<feature type="non-terminal residue" evidence="2">
    <location>
        <position position="50"/>
    </location>
</feature>
<feature type="domain" description="F-box" evidence="1">
    <location>
        <begin position="3"/>
        <end position="46"/>
    </location>
</feature>
<protein>
    <recommendedName>
        <fullName evidence="1">F-box domain-containing protein</fullName>
    </recommendedName>
</protein>
<dbReference type="EMBL" id="KV722485">
    <property type="protein sequence ID" value="OCH87435.1"/>
    <property type="molecule type" value="Genomic_DNA"/>
</dbReference>
<dbReference type="Proteomes" id="UP000250043">
    <property type="component" value="Unassembled WGS sequence"/>
</dbReference>
<evidence type="ECO:0000313" key="2">
    <source>
        <dbReference type="EMBL" id="OCH87435.1"/>
    </source>
</evidence>
<evidence type="ECO:0000313" key="3">
    <source>
        <dbReference type="Proteomes" id="UP000250043"/>
    </source>
</evidence>
<keyword evidence="3" id="KW-1185">Reference proteome</keyword>